<sequence length="134" mass="13333">MRRSPWSAAIRGGCAVMALSATSRARSTVSGHPAAAPQAAAQATDRDEHITVIGRRPALQPAPLPGDATVPDASTGSMRIALPFGSLEIGGGAGDGRHDAQTGALISPFGGAYTHAGPVAGGPAPLHENKVGQP</sequence>
<dbReference type="AlphaFoldDB" id="A0A839V3D1"/>
<evidence type="ECO:0000256" key="1">
    <source>
        <dbReference type="SAM" id="MobiDB-lite"/>
    </source>
</evidence>
<organism evidence="2 4">
    <name type="scientific">Endobacter medicaginis</name>
    <dbReference type="NCBI Taxonomy" id="1181271"/>
    <lineage>
        <taxon>Bacteria</taxon>
        <taxon>Pseudomonadati</taxon>
        <taxon>Pseudomonadota</taxon>
        <taxon>Alphaproteobacteria</taxon>
        <taxon>Acetobacterales</taxon>
        <taxon>Acetobacteraceae</taxon>
        <taxon>Endobacter</taxon>
    </lineage>
</organism>
<dbReference type="RefSeq" id="WP_176623351.1">
    <property type="nucleotide sequence ID" value="NZ_JABXXQ010000104.1"/>
</dbReference>
<reference evidence="3 5" key="1">
    <citation type="submission" date="2020-06" db="EMBL/GenBank/DDBJ databases">
        <title>Description of novel acetic acid bacteria.</title>
        <authorList>
            <person name="Sombolestani A."/>
        </authorList>
    </citation>
    <scope>NUCLEOTIDE SEQUENCE [LARGE SCALE GENOMIC DNA]</scope>
    <source>
        <strain evidence="3 5">LMG 26838</strain>
    </source>
</reference>
<feature type="region of interest" description="Disordered" evidence="1">
    <location>
        <begin position="27"/>
        <end position="46"/>
    </location>
</feature>
<dbReference type="Proteomes" id="UP000565205">
    <property type="component" value="Unassembled WGS sequence"/>
</dbReference>
<gene>
    <name evidence="2" type="ORF">FHR90_002887</name>
    <name evidence="3" type="ORF">HUK83_07090</name>
</gene>
<protein>
    <submittedName>
        <fullName evidence="2">Uncharacterized protein</fullName>
    </submittedName>
</protein>
<keyword evidence="4" id="KW-1185">Reference proteome</keyword>
<evidence type="ECO:0000313" key="5">
    <source>
        <dbReference type="Proteomes" id="UP000565205"/>
    </source>
</evidence>
<feature type="compositionally biased region" description="Low complexity" evidence="1">
    <location>
        <begin position="33"/>
        <end position="43"/>
    </location>
</feature>
<proteinExistence type="predicted"/>
<name>A0A839V3D1_9PROT</name>
<evidence type="ECO:0000313" key="2">
    <source>
        <dbReference type="EMBL" id="MBB3175040.1"/>
    </source>
</evidence>
<evidence type="ECO:0000313" key="4">
    <source>
        <dbReference type="Proteomes" id="UP000557688"/>
    </source>
</evidence>
<reference evidence="2 4" key="2">
    <citation type="submission" date="2020-08" db="EMBL/GenBank/DDBJ databases">
        <title>Genomic Encyclopedia of Type Strains, Phase III (KMG-III): the genomes of soil and plant-associated and newly described type strains.</title>
        <authorList>
            <person name="Whitman W."/>
        </authorList>
    </citation>
    <scope>NUCLEOTIDE SEQUENCE [LARGE SCALE GENOMIC DNA]</scope>
    <source>
        <strain evidence="2 4">CECT 8088</strain>
    </source>
</reference>
<accession>A0A839V3D1</accession>
<dbReference type="EMBL" id="JABXXQ010000104">
    <property type="protein sequence ID" value="NVN30099.1"/>
    <property type="molecule type" value="Genomic_DNA"/>
</dbReference>
<dbReference type="Proteomes" id="UP000557688">
    <property type="component" value="Unassembled WGS sequence"/>
</dbReference>
<evidence type="ECO:0000313" key="3">
    <source>
        <dbReference type="EMBL" id="NVN30099.1"/>
    </source>
</evidence>
<dbReference type="EMBL" id="JACHXV010000016">
    <property type="protein sequence ID" value="MBB3175040.1"/>
    <property type="molecule type" value="Genomic_DNA"/>
</dbReference>
<comment type="caution">
    <text evidence="2">The sequence shown here is derived from an EMBL/GenBank/DDBJ whole genome shotgun (WGS) entry which is preliminary data.</text>
</comment>